<dbReference type="EnsemblPlants" id="AVESA.00010b.r2.7AG1213890.1">
    <property type="protein sequence ID" value="AVESA.00010b.r2.7AG1213890.1.CDS"/>
    <property type="gene ID" value="AVESA.00010b.r2.7AG1213890"/>
</dbReference>
<reference evidence="1" key="2">
    <citation type="submission" date="2025-09" db="UniProtKB">
        <authorList>
            <consortium name="EnsemblPlants"/>
        </authorList>
    </citation>
    <scope>IDENTIFICATION</scope>
</reference>
<reference evidence="1" key="1">
    <citation type="submission" date="2021-05" db="EMBL/GenBank/DDBJ databases">
        <authorList>
            <person name="Scholz U."/>
            <person name="Mascher M."/>
            <person name="Fiebig A."/>
        </authorList>
    </citation>
    <scope>NUCLEOTIDE SEQUENCE [LARGE SCALE GENOMIC DNA]</scope>
</reference>
<evidence type="ECO:0000313" key="1">
    <source>
        <dbReference type="EnsemblPlants" id="AVESA.00010b.r2.7AG1213890.1.CDS"/>
    </source>
</evidence>
<sequence>MAAAAAAAAAEQLKDLGEKLGAELPASVQDLAKLLEQAAECLHGIEQSPGSLVMEAIQPCLNAVAREELLKHQDEDVKVLLATCFCEITRITAPEAPYSDDVLRTVFHLIVGTFGGLNNVNSHSFARRVTILETVARYRACVVMLDLQCDGLITDMFRTFLETVSDNHETNVVKSMQTIMAHIIDESEVIHESLLHVLLSALGRKKTVSVFNFYAVFCYFCLLKIYGIKTLVKSCVPCQDGEAHPGIENLMGILKNILTYGDISPDKISSASDKAHLRLAAAKAVLRLSRQWDHKVPVDVFYLTLRISQDDFPQMRKLFLSKVQQYIKERALDAKYACAFLIGMDDYRTPQYEEFKHNLIEVAQICQQVKMRQLSVQADINLVTAYPEYIIPHLVHVLAHDPSCPSIDDYEDVKAFGPIYWRLYLLLSTLLGEEGLQYSAPGMKKESFMTTLSIFRSIKFSKDVVDANKTKTLHAICDLGILLAKKLCPDEINISDSQTVPLPPQLYVPVQNDQNENSVVNNEQKWSGCESVLAHFEALMAENIAEVESPEDKMLIDETDEFGNEIPLGKIVQILKSRAAKKAGRKQKAASDSVNTGKDDDVLGVSGENAHRKRHRLRILPQLTCLPRMQISEAVVQECGYLINLTLAAVDSCNVENVLCNSNRFRIEEQLDRICFVMLLGARTCCRLSHGTPPEVRRVYPRGSDAMNLSGYHCFARK</sequence>
<organism evidence="1 2">
    <name type="scientific">Avena sativa</name>
    <name type="common">Oat</name>
    <dbReference type="NCBI Taxonomy" id="4498"/>
    <lineage>
        <taxon>Eukaryota</taxon>
        <taxon>Viridiplantae</taxon>
        <taxon>Streptophyta</taxon>
        <taxon>Embryophyta</taxon>
        <taxon>Tracheophyta</taxon>
        <taxon>Spermatophyta</taxon>
        <taxon>Magnoliopsida</taxon>
        <taxon>Liliopsida</taxon>
        <taxon>Poales</taxon>
        <taxon>Poaceae</taxon>
        <taxon>BOP clade</taxon>
        <taxon>Pooideae</taxon>
        <taxon>Poodae</taxon>
        <taxon>Poeae</taxon>
        <taxon>Poeae Chloroplast Group 1 (Aveneae type)</taxon>
        <taxon>Aveninae</taxon>
        <taxon>Avena</taxon>
    </lineage>
</organism>
<evidence type="ECO:0000313" key="2">
    <source>
        <dbReference type="Proteomes" id="UP001732700"/>
    </source>
</evidence>
<name>A0ACD5ZVK1_AVESA</name>
<keyword evidence="2" id="KW-1185">Reference proteome</keyword>
<accession>A0ACD5ZVK1</accession>
<proteinExistence type="predicted"/>
<dbReference type="Proteomes" id="UP001732700">
    <property type="component" value="Chromosome 7A"/>
</dbReference>
<protein>
    <submittedName>
        <fullName evidence="1">Uncharacterized protein</fullName>
    </submittedName>
</protein>